<reference evidence="6 7" key="1">
    <citation type="submission" date="2023-07" db="EMBL/GenBank/DDBJ databases">
        <title>Sorghum-associated microbial communities from plants grown in Nebraska, USA.</title>
        <authorList>
            <person name="Schachtman D."/>
        </authorList>
    </citation>
    <scope>NUCLEOTIDE SEQUENCE [LARGE SCALE GENOMIC DNA]</scope>
    <source>
        <strain evidence="6 7">4249</strain>
    </source>
</reference>
<dbReference type="InterPro" id="IPR001647">
    <property type="entry name" value="HTH_TetR"/>
</dbReference>
<gene>
    <name evidence="6" type="ORF">J2W49_003289</name>
</gene>
<name>A0ABU1WPU5_9BURK</name>
<dbReference type="PROSITE" id="PS50977">
    <property type="entry name" value="HTH_TETR_2"/>
    <property type="match status" value="1"/>
</dbReference>
<dbReference type="RefSeq" id="WP_310318469.1">
    <property type="nucleotide sequence ID" value="NZ_JAVDWU010000007.1"/>
</dbReference>
<evidence type="ECO:0000256" key="4">
    <source>
        <dbReference type="PROSITE-ProRule" id="PRU00335"/>
    </source>
</evidence>
<dbReference type="PANTHER" id="PTHR47506:SF1">
    <property type="entry name" value="HTH-TYPE TRANSCRIPTIONAL REGULATOR YJDC"/>
    <property type="match status" value="1"/>
</dbReference>
<dbReference type="SUPFAM" id="SSF46689">
    <property type="entry name" value="Homeodomain-like"/>
    <property type="match status" value="1"/>
</dbReference>
<keyword evidence="3" id="KW-0804">Transcription</keyword>
<evidence type="ECO:0000256" key="2">
    <source>
        <dbReference type="ARBA" id="ARBA00023125"/>
    </source>
</evidence>
<feature type="DNA-binding region" description="H-T-H motif" evidence="4">
    <location>
        <begin position="34"/>
        <end position="53"/>
    </location>
</feature>
<evidence type="ECO:0000313" key="6">
    <source>
        <dbReference type="EMBL" id="MDR7151313.1"/>
    </source>
</evidence>
<comment type="caution">
    <text evidence="6">The sequence shown here is derived from an EMBL/GenBank/DDBJ whole genome shotgun (WGS) entry which is preliminary data.</text>
</comment>
<feature type="domain" description="HTH tetR-type" evidence="5">
    <location>
        <begin position="11"/>
        <end position="71"/>
    </location>
</feature>
<dbReference type="PRINTS" id="PR00455">
    <property type="entry name" value="HTHTETR"/>
</dbReference>
<evidence type="ECO:0000256" key="1">
    <source>
        <dbReference type="ARBA" id="ARBA00023015"/>
    </source>
</evidence>
<protein>
    <submittedName>
        <fullName evidence="6">AcrR family transcriptional regulator</fullName>
    </submittedName>
</protein>
<evidence type="ECO:0000256" key="3">
    <source>
        <dbReference type="ARBA" id="ARBA00023163"/>
    </source>
</evidence>
<evidence type="ECO:0000259" key="5">
    <source>
        <dbReference type="PROSITE" id="PS50977"/>
    </source>
</evidence>
<sequence>MPSSITSHHESSTRQRIVEAADALFYQRGFEKTSFADIAGQVKLSRGNFYHHFKTKDEILSAVIELRAAHTQAMLEHWTASEETPMARLGCFAEMLIRNRKDIQRYGCPVGTLCAELAKLEHPAHGEAGMIFGQFRHWLREQFMALGRRADADVLAMHLLSRSQGIASLANAFHDETFIRREVAQIHDWLLTLHPEEPAARRRAKTSNPPKP</sequence>
<accession>A0ABU1WPU5</accession>
<dbReference type="Gene3D" id="1.10.357.10">
    <property type="entry name" value="Tetracycline Repressor, domain 2"/>
    <property type="match status" value="1"/>
</dbReference>
<keyword evidence="7" id="KW-1185">Reference proteome</keyword>
<dbReference type="Proteomes" id="UP001265700">
    <property type="component" value="Unassembled WGS sequence"/>
</dbReference>
<keyword evidence="1" id="KW-0805">Transcription regulation</keyword>
<organism evidence="6 7">
    <name type="scientific">Hydrogenophaga palleronii</name>
    <dbReference type="NCBI Taxonomy" id="65655"/>
    <lineage>
        <taxon>Bacteria</taxon>
        <taxon>Pseudomonadati</taxon>
        <taxon>Pseudomonadota</taxon>
        <taxon>Betaproteobacteria</taxon>
        <taxon>Burkholderiales</taxon>
        <taxon>Comamonadaceae</taxon>
        <taxon>Hydrogenophaga</taxon>
    </lineage>
</organism>
<dbReference type="EMBL" id="JAVDWU010000007">
    <property type="protein sequence ID" value="MDR7151313.1"/>
    <property type="molecule type" value="Genomic_DNA"/>
</dbReference>
<dbReference type="InterPro" id="IPR036271">
    <property type="entry name" value="Tet_transcr_reg_TetR-rel_C_sf"/>
</dbReference>
<dbReference type="InterPro" id="IPR009057">
    <property type="entry name" value="Homeodomain-like_sf"/>
</dbReference>
<evidence type="ECO:0000313" key="7">
    <source>
        <dbReference type="Proteomes" id="UP001265700"/>
    </source>
</evidence>
<dbReference type="PANTHER" id="PTHR47506">
    <property type="entry name" value="TRANSCRIPTIONAL REGULATORY PROTEIN"/>
    <property type="match status" value="1"/>
</dbReference>
<keyword evidence="2 4" id="KW-0238">DNA-binding</keyword>
<dbReference type="SUPFAM" id="SSF48498">
    <property type="entry name" value="Tetracyclin repressor-like, C-terminal domain"/>
    <property type="match status" value="1"/>
</dbReference>
<proteinExistence type="predicted"/>
<dbReference type="Pfam" id="PF00440">
    <property type="entry name" value="TetR_N"/>
    <property type="match status" value="1"/>
</dbReference>